<dbReference type="GO" id="GO:0016020">
    <property type="term" value="C:membrane"/>
    <property type="evidence" value="ECO:0007669"/>
    <property type="project" value="TreeGrafter"/>
</dbReference>
<sequence>MLPPTFKGEYYVDGGFTRMQPVAPVLHSQTLTVCPFSGEIDICPSDTPSMWDMVVSGCSLKANKANGIRIVNALYPMDLETLEQAYHSGYKDAIHFLQCNDIVSCVILHKEPQLPLNCNQPRMYLENAREEDKKMKVEKEKEATALTSFNTIKYMHKDRTADEKLDRTPPNEEPLCQFDMVDNVLLAIMVAYLSMFGLPARIVSHLLIPLMLFFYPLVKIKHRLELFFWRVPESGFWAWQGLRHFTIFFFNTCVCTIKKNIQERVMPTVLLLRWLITTRH</sequence>
<keyword evidence="1" id="KW-0472">Membrane</keyword>
<dbReference type="GO" id="GO:0019433">
    <property type="term" value="P:triglyceride catabolic process"/>
    <property type="evidence" value="ECO:0007669"/>
    <property type="project" value="TreeGrafter"/>
</dbReference>
<reference evidence="2 3" key="1">
    <citation type="submission" date="2019-03" db="EMBL/GenBank/DDBJ databases">
        <title>First draft genome of Liparis tanakae, snailfish: a comprehensive survey of snailfish specific genes.</title>
        <authorList>
            <person name="Kim W."/>
            <person name="Song I."/>
            <person name="Jeong J.-H."/>
            <person name="Kim D."/>
            <person name="Kim S."/>
            <person name="Ryu S."/>
            <person name="Song J.Y."/>
            <person name="Lee S.K."/>
        </authorList>
    </citation>
    <scope>NUCLEOTIDE SEQUENCE [LARGE SCALE GENOMIC DNA]</scope>
    <source>
        <tissue evidence="2">Muscle</tissue>
    </source>
</reference>
<dbReference type="PANTHER" id="PTHR12406:SF46">
    <property type="entry name" value="PATATIN-LIKE PHOSPHOLIPASE DOMAIN-CONTAINING PROTEIN 2"/>
    <property type="match status" value="1"/>
</dbReference>
<comment type="caution">
    <text evidence="2">The sequence shown here is derived from an EMBL/GenBank/DDBJ whole genome shotgun (WGS) entry which is preliminary data.</text>
</comment>
<dbReference type="PANTHER" id="PTHR12406">
    <property type="entry name" value="CALCIUM-INDEPENDENT PHOSPHOLIPASE A2 IPLA2 -RELATED"/>
    <property type="match status" value="1"/>
</dbReference>
<organism evidence="2 3">
    <name type="scientific">Liparis tanakae</name>
    <name type="common">Tanaka's snailfish</name>
    <dbReference type="NCBI Taxonomy" id="230148"/>
    <lineage>
        <taxon>Eukaryota</taxon>
        <taxon>Metazoa</taxon>
        <taxon>Chordata</taxon>
        <taxon>Craniata</taxon>
        <taxon>Vertebrata</taxon>
        <taxon>Euteleostomi</taxon>
        <taxon>Actinopterygii</taxon>
        <taxon>Neopterygii</taxon>
        <taxon>Teleostei</taxon>
        <taxon>Neoteleostei</taxon>
        <taxon>Acanthomorphata</taxon>
        <taxon>Eupercaria</taxon>
        <taxon>Perciformes</taxon>
        <taxon>Cottioidei</taxon>
        <taxon>Cottales</taxon>
        <taxon>Liparidae</taxon>
        <taxon>Liparis</taxon>
    </lineage>
</organism>
<dbReference type="GO" id="GO:0005811">
    <property type="term" value="C:lipid droplet"/>
    <property type="evidence" value="ECO:0007669"/>
    <property type="project" value="TreeGrafter"/>
</dbReference>
<dbReference type="GO" id="GO:0055088">
    <property type="term" value="P:lipid homeostasis"/>
    <property type="evidence" value="ECO:0007669"/>
    <property type="project" value="TreeGrafter"/>
</dbReference>
<dbReference type="InterPro" id="IPR033562">
    <property type="entry name" value="PLPL"/>
</dbReference>
<name>A0A4Z2IWK1_9TELE</name>
<dbReference type="AlphaFoldDB" id="A0A4Z2IWK1"/>
<dbReference type="OrthoDB" id="197155at2759"/>
<dbReference type="SUPFAM" id="SSF52151">
    <property type="entry name" value="FabD/lysophospholipase-like"/>
    <property type="match status" value="1"/>
</dbReference>
<evidence type="ECO:0000313" key="3">
    <source>
        <dbReference type="Proteomes" id="UP000314294"/>
    </source>
</evidence>
<evidence type="ECO:0000313" key="2">
    <source>
        <dbReference type="EMBL" id="TNN82330.1"/>
    </source>
</evidence>
<dbReference type="InterPro" id="IPR016035">
    <property type="entry name" value="Acyl_Trfase/lysoPLipase"/>
</dbReference>
<accession>A0A4Z2IWK1</accession>
<protein>
    <submittedName>
        <fullName evidence="2">Patatin-like phospholipase domain-containing protein 1</fullName>
    </submittedName>
</protein>
<keyword evidence="1" id="KW-0812">Transmembrane</keyword>
<dbReference type="GO" id="GO:0004806">
    <property type="term" value="F:triacylglycerol lipase activity"/>
    <property type="evidence" value="ECO:0007669"/>
    <property type="project" value="TreeGrafter"/>
</dbReference>
<proteinExistence type="predicted"/>
<dbReference type="GO" id="GO:0005737">
    <property type="term" value="C:cytoplasm"/>
    <property type="evidence" value="ECO:0007669"/>
    <property type="project" value="TreeGrafter"/>
</dbReference>
<keyword evidence="1" id="KW-1133">Transmembrane helix</keyword>
<keyword evidence="3" id="KW-1185">Reference proteome</keyword>
<gene>
    <name evidence="2" type="primary">PNPLA1</name>
    <name evidence="2" type="ORF">EYF80_007451</name>
</gene>
<dbReference type="Proteomes" id="UP000314294">
    <property type="component" value="Unassembled WGS sequence"/>
</dbReference>
<evidence type="ECO:0000256" key="1">
    <source>
        <dbReference type="SAM" id="Phobius"/>
    </source>
</evidence>
<dbReference type="EMBL" id="SRLO01000040">
    <property type="protein sequence ID" value="TNN82330.1"/>
    <property type="molecule type" value="Genomic_DNA"/>
</dbReference>
<feature type="transmembrane region" description="Helical" evidence="1">
    <location>
        <begin position="184"/>
        <end position="217"/>
    </location>
</feature>